<dbReference type="Pfam" id="PF00249">
    <property type="entry name" value="Myb_DNA-binding"/>
    <property type="match status" value="1"/>
</dbReference>
<feature type="domain" description="Myb-like" evidence="1">
    <location>
        <begin position="30"/>
        <end position="80"/>
    </location>
</feature>
<dbReference type="GO" id="GO:0005634">
    <property type="term" value="C:nucleus"/>
    <property type="evidence" value="ECO:0007669"/>
    <property type="project" value="TreeGrafter"/>
</dbReference>
<dbReference type="PANTHER" id="PTHR45614">
    <property type="entry name" value="MYB PROTEIN-RELATED"/>
    <property type="match status" value="1"/>
</dbReference>
<dbReference type="InterPro" id="IPR009057">
    <property type="entry name" value="Homeodomain-like_sf"/>
</dbReference>
<gene>
    <name evidence="3" type="ORF">PPTG_10654</name>
</gene>
<dbReference type="PROSITE" id="PS51294">
    <property type="entry name" value="HTH_MYB"/>
    <property type="match status" value="1"/>
</dbReference>
<dbReference type="CDD" id="cd00167">
    <property type="entry name" value="SANT"/>
    <property type="match status" value="1"/>
</dbReference>
<evidence type="ECO:0000313" key="4">
    <source>
        <dbReference type="Proteomes" id="UP000018817"/>
    </source>
</evidence>
<dbReference type="EMBL" id="KI669582">
    <property type="protein sequence ID" value="ETN10530.1"/>
    <property type="molecule type" value="Genomic_DNA"/>
</dbReference>
<evidence type="ECO:0000259" key="1">
    <source>
        <dbReference type="PROSITE" id="PS50090"/>
    </source>
</evidence>
<reference evidence="3 4" key="2">
    <citation type="submission" date="2013-11" db="EMBL/GenBank/DDBJ databases">
        <title>The Genome Sequence of Phytophthora parasitica INRA-310.</title>
        <authorList>
            <consortium name="The Broad Institute Genomics Platform"/>
            <person name="Russ C."/>
            <person name="Tyler B."/>
            <person name="Panabieres F."/>
            <person name="Shan W."/>
            <person name="Tripathy S."/>
            <person name="Grunwald N."/>
            <person name="Machado M."/>
            <person name="Johnson C.S."/>
            <person name="Arredondo F."/>
            <person name="Hong C."/>
            <person name="Coffey M."/>
            <person name="Young S.K."/>
            <person name="Zeng Q."/>
            <person name="Gargeya S."/>
            <person name="Fitzgerald M."/>
            <person name="Abouelleil A."/>
            <person name="Alvarado L."/>
            <person name="Chapman S.B."/>
            <person name="Gainer-Dewar J."/>
            <person name="Goldberg J."/>
            <person name="Griggs A."/>
            <person name="Gujja S."/>
            <person name="Hansen M."/>
            <person name="Howarth C."/>
            <person name="Imamovic A."/>
            <person name="Ireland A."/>
            <person name="Larimer J."/>
            <person name="McCowan C."/>
            <person name="Murphy C."/>
            <person name="Pearson M."/>
            <person name="Poon T.W."/>
            <person name="Priest M."/>
            <person name="Roberts A."/>
            <person name="Saif S."/>
            <person name="Shea T."/>
            <person name="Sykes S."/>
            <person name="Wortman J."/>
            <person name="Nusbaum C."/>
            <person name="Birren B."/>
        </authorList>
    </citation>
    <scope>NUCLEOTIDE SEQUENCE [LARGE SCALE GENOMIC DNA]</scope>
    <source>
        <strain evidence="3 4">INRA-310</strain>
    </source>
</reference>
<dbReference type="AlphaFoldDB" id="W2QE31"/>
<dbReference type="InterPro" id="IPR017930">
    <property type="entry name" value="Myb_dom"/>
</dbReference>
<dbReference type="OMA" id="GSEARWC"/>
<evidence type="ECO:0000259" key="2">
    <source>
        <dbReference type="PROSITE" id="PS51294"/>
    </source>
</evidence>
<dbReference type="GO" id="GO:0000981">
    <property type="term" value="F:DNA-binding transcription factor activity, RNA polymerase II-specific"/>
    <property type="evidence" value="ECO:0007669"/>
    <property type="project" value="TreeGrafter"/>
</dbReference>
<dbReference type="InterPro" id="IPR050560">
    <property type="entry name" value="MYB_TF"/>
</dbReference>
<dbReference type="Proteomes" id="UP000018817">
    <property type="component" value="Unassembled WGS sequence"/>
</dbReference>
<dbReference type="PANTHER" id="PTHR45614:SF274">
    <property type="entry name" value="MYB-LIKE DNA-BINDING PROTEIN"/>
    <property type="match status" value="1"/>
</dbReference>
<dbReference type="Gene3D" id="1.10.10.60">
    <property type="entry name" value="Homeodomain-like"/>
    <property type="match status" value="1"/>
</dbReference>
<accession>W2QE31</accession>
<dbReference type="OrthoDB" id="2143914at2759"/>
<protein>
    <recommendedName>
        <fullName evidence="5">HTH myb-type domain-containing protein</fullName>
    </recommendedName>
</protein>
<sequence length="107" mass="12293">MWHQALAKIAALLRGPTLKHCRARWVNFLDPAIDKAPWRADETQPILAAQERLGNRWAEMAKLLPARTDNAIKSMFHRRCRQAAKLGKLALDWKPCTLKRPTRLSDV</sequence>
<reference evidence="4" key="1">
    <citation type="submission" date="2011-12" db="EMBL/GenBank/DDBJ databases">
        <authorList>
            <consortium name="The Broad Institute Genome Sequencing Platform"/>
            <person name="Russ C."/>
            <person name="Tyler B."/>
            <person name="Panabieres F."/>
            <person name="Shan W."/>
            <person name="Tripathy S."/>
            <person name="Grunwald N."/>
            <person name="Machado M."/>
            <person name="Young S.K."/>
            <person name="Zeng Q."/>
            <person name="Gargeya S."/>
            <person name="Fitzgerald M."/>
            <person name="Haas B."/>
            <person name="Abouelleil A."/>
            <person name="Alvarado L."/>
            <person name="Arachchi H.M."/>
            <person name="Berlin A."/>
            <person name="Chapman S.B."/>
            <person name="Gearin G."/>
            <person name="Goldberg J."/>
            <person name="Griggs A."/>
            <person name="Gujja S."/>
            <person name="Hansen M."/>
            <person name="Heiman D."/>
            <person name="Howarth C."/>
            <person name="Larimer J."/>
            <person name="Lui A."/>
            <person name="MacDonald P.J.P."/>
            <person name="McCowen C."/>
            <person name="Montmayeur A."/>
            <person name="Murphy C."/>
            <person name="Neiman D."/>
            <person name="Pearson M."/>
            <person name="Priest M."/>
            <person name="Roberts A."/>
            <person name="Saif S."/>
            <person name="Shea T."/>
            <person name="Sisk P."/>
            <person name="Stolte C."/>
            <person name="Sykes S."/>
            <person name="Wortman J."/>
            <person name="Nusbaum C."/>
            <person name="Birren B."/>
        </authorList>
    </citation>
    <scope>NUCLEOTIDE SEQUENCE [LARGE SCALE GENOMIC DNA]</scope>
    <source>
        <strain evidence="4">INRA-310</strain>
    </source>
</reference>
<evidence type="ECO:0008006" key="5">
    <source>
        <dbReference type="Google" id="ProtNLM"/>
    </source>
</evidence>
<dbReference type="RefSeq" id="XP_008904291.1">
    <property type="nucleotide sequence ID" value="XM_008906043.1"/>
</dbReference>
<evidence type="ECO:0000313" key="3">
    <source>
        <dbReference type="EMBL" id="ETN10530.1"/>
    </source>
</evidence>
<dbReference type="VEuPathDB" id="FungiDB:PPTG_10654"/>
<feature type="domain" description="HTH myb-type" evidence="2">
    <location>
        <begin position="30"/>
        <end position="84"/>
    </location>
</feature>
<dbReference type="SUPFAM" id="SSF46689">
    <property type="entry name" value="Homeodomain-like"/>
    <property type="match status" value="1"/>
</dbReference>
<organism evidence="3 4">
    <name type="scientific">Phytophthora nicotianae (strain INRA-310)</name>
    <name type="common">Phytophthora parasitica</name>
    <dbReference type="NCBI Taxonomy" id="761204"/>
    <lineage>
        <taxon>Eukaryota</taxon>
        <taxon>Sar</taxon>
        <taxon>Stramenopiles</taxon>
        <taxon>Oomycota</taxon>
        <taxon>Peronosporomycetes</taxon>
        <taxon>Peronosporales</taxon>
        <taxon>Peronosporaceae</taxon>
        <taxon>Phytophthora</taxon>
    </lineage>
</organism>
<dbReference type="GeneID" id="20180258"/>
<name>W2QE31_PHYN3</name>
<dbReference type="STRING" id="761204.W2QE31"/>
<dbReference type="SMART" id="SM00717">
    <property type="entry name" value="SANT"/>
    <property type="match status" value="1"/>
</dbReference>
<dbReference type="InterPro" id="IPR001005">
    <property type="entry name" value="SANT/Myb"/>
</dbReference>
<proteinExistence type="predicted"/>
<dbReference type="GO" id="GO:0000978">
    <property type="term" value="F:RNA polymerase II cis-regulatory region sequence-specific DNA binding"/>
    <property type="evidence" value="ECO:0007669"/>
    <property type="project" value="TreeGrafter"/>
</dbReference>
<dbReference type="PROSITE" id="PS50090">
    <property type="entry name" value="MYB_LIKE"/>
    <property type="match status" value="1"/>
</dbReference>